<gene>
    <name evidence="1" type="ORF">AMECASPLE_015992</name>
</gene>
<sequence length="101" mass="11990">MKEERERGGDYTKKEIEEGRTIEGKEHLKFHIFQDFFRLCRKPAILRCIGRCKPTLLSLKHFYTNISENNLTRQNIFTSPETNVHLTDRKGNVPTLRLTRK</sequence>
<protein>
    <submittedName>
        <fullName evidence="1">Uncharacterized protein</fullName>
    </submittedName>
</protein>
<evidence type="ECO:0000313" key="1">
    <source>
        <dbReference type="EMBL" id="MEQ2307204.1"/>
    </source>
</evidence>
<evidence type="ECO:0000313" key="2">
    <source>
        <dbReference type="Proteomes" id="UP001469553"/>
    </source>
</evidence>
<keyword evidence="2" id="KW-1185">Reference proteome</keyword>
<reference evidence="1 2" key="1">
    <citation type="submission" date="2021-06" db="EMBL/GenBank/DDBJ databases">
        <authorList>
            <person name="Palmer J.M."/>
        </authorList>
    </citation>
    <scope>NUCLEOTIDE SEQUENCE [LARGE SCALE GENOMIC DNA]</scope>
    <source>
        <strain evidence="1 2">AS_MEX2019</strain>
        <tissue evidence="1">Muscle</tissue>
    </source>
</reference>
<dbReference type="EMBL" id="JAHRIP010066980">
    <property type="protein sequence ID" value="MEQ2307204.1"/>
    <property type="molecule type" value="Genomic_DNA"/>
</dbReference>
<comment type="caution">
    <text evidence="1">The sequence shown here is derived from an EMBL/GenBank/DDBJ whole genome shotgun (WGS) entry which is preliminary data.</text>
</comment>
<dbReference type="Proteomes" id="UP001469553">
    <property type="component" value="Unassembled WGS sequence"/>
</dbReference>
<organism evidence="1 2">
    <name type="scientific">Ameca splendens</name>
    <dbReference type="NCBI Taxonomy" id="208324"/>
    <lineage>
        <taxon>Eukaryota</taxon>
        <taxon>Metazoa</taxon>
        <taxon>Chordata</taxon>
        <taxon>Craniata</taxon>
        <taxon>Vertebrata</taxon>
        <taxon>Euteleostomi</taxon>
        <taxon>Actinopterygii</taxon>
        <taxon>Neopterygii</taxon>
        <taxon>Teleostei</taxon>
        <taxon>Neoteleostei</taxon>
        <taxon>Acanthomorphata</taxon>
        <taxon>Ovalentaria</taxon>
        <taxon>Atherinomorphae</taxon>
        <taxon>Cyprinodontiformes</taxon>
        <taxon>Goodeidae</taxon>
        <taxon>Ameca</taxon>
    </lineage>
</organism>
<accession>A0ABV0ZMV9</accession>
<name>A0ABV0ZMV9_9TELE</name>
<proteinExistence type="predicted"/>